<keyword evidence="3" id="KW-1185">Reference proteome</keyword>
<name>A0AAD8PDU1_BABGI</name>
<dbReference type="Gene3D" id="3.30.420.10">
    <property type="entry name" value="Ribonuclease H-like superfamily/Ribonuclease H"/>
    <property type="match status" value="1"/>
</dbReference>
<comment type="caution">
    <text evidence="2">The sequence shown here is derived from an EMBL/GenBank/DDBJ whole genome shotgun (WGS) entry which is preliminary data.</text>
</comment>
<reference evidence="2" key="1">
    <citation type="submission" date="2023-08" db="EMBL/GenBank/DDBJ databases">
        <title>Draft sequence of the Babesia gibsoni genome.</title>
        <authorList>
            <person name="Yamagishi J.Y."/>
            <person name="Xuan X.X."/>
        </authorList>
    </citation>
    <scope>NUCLEOTIDE SEQUENCE</scope>
    <source>
        <strain evidence="2">Azabu</strain>
    </source>
</reference>
<proteinExistence type="predicted"/>
<sequence length="656" mass="74947">MGAPPRRWPIYASKRMLDLLPHLCAQGERHTLVANVVFHCFGSSNRMSDRMSSYFKHGFMQALNYIYSDRSFLEPPLSNTTVNNARELVFSPLCKEIVKTVSPAIRPQPLEWLQGNIEEAVSKFANHNTRSKEYVCINGLYNAVGAKQFLKTLKLMRLQHKLADQISAATVNDYFGEILQDQSEMAFLEAMDMALLLAHHRNVDLYTPFVDGSWRLVDVLEKIMSAECKIAFDTFFSSASQNVKEQAYAMMHTTDSITGLLKYHWGYINMHNFVNVNHNNTLEEVPTSLDSDHLNYTRSVKLGELKVQIVDTIADIVYCLKLLKRCMNSREEQQLLAVHIEQDTITVATAQTCLVIDMLVTDPLYKSAVFNLLSWIWANSKMVKVGHRILPKIAKTATIFDRPFNSFVNIVDLNNKRKKVLENSTVQFKSAGISRTLNGLLQEYATPYIYERKRWNLSNRPISDDRMAYMASVANGMLSIEHKLREEGWMPTDICDVEHQQYGNICEQLEEEIHGAQFNKRTTELPLGVCYTAGGQRRRCTAEAHTVSNEPSSGANASNLKPPPFGRPIVKSDVNTESSEYLFLWDDEAGLIIKYPLFEEYPSSLFRYLVPLHPENKKEDDDVLTDTRVLNWSLRVVEQYLKTAVSIAQDRHNKKC</sequence>
<gene>
    <name evidence="2" type="ORF">BgAZ_201750</name>
</gene>
<dbReference type="Proteomes" id="UP001230268">
    <property type="component" value="Unassembled WGS sequence"/>
</dbReference>
<feature type="compositionally biased region" description="Polar residues" evidence="1">
    <location>
        <begin position="546"/>
        <end position="559"/>
    </location>
</feature>
<dbReference type="AlphaFoldDB" id="A0AAD8PDU1"/>
<feature type="region of interest" description="Disordered" evidence="1">
    <location>
        <begin position="543"/>
        <end position="564"/>
    </location>
</feature>
<evidence type="ECO:0000313" key="2">
    <source>
        <dbReference type="EMBL" id="KAK1443299.1"/>
    </source>
</evidence>
<evidence type="ECO:0000256" key="1">
    <source>
        <dbReference type="SAM" id="MobiDB-lite"/>
    </source>
</evidence>
<dbReference type="InterPro" id="IPR036397">
    <property type="entry name" value="RNaseH_sf"/>
</dbReference>
<evidence type="ECO:0008006" key="4">
    <source>
        <dbReference type="Google" id="ProtNLM"/>
    </source>
</evidence>
<dbReference type="EMBL" id="JAVEPI010000002">
    <property type="protein sequence ID" value="KAK1443299.1"/>
    <property type="molecule type" value="Genomic_DNA"/>
</dbReference>
<evidence type="ECO:0000313" key="3">
    <source>
        <dbReference type="Proteomes" id="UP001230268"/>
    </source>
</evidence>
<accession>A0AAD8PDU1</accession>
<organism evidence="2 3">
    <name type="scientific">Babesia gibsoni</name>
    <dbReference type="NCBI Taxonomy" id="33632"/>
    <lineage>
        <taxon>Eukaryota</taxon>
        <taxon>Sar</taxon>
        <taxon>Alveolata</taxon>
        <taxon>Apicomplexa</taxon>
        <taxon>Aconoidasida</taxon>
        <taxon>Piroplasmida</taxon>
        <taxon>Babesiidae</taxon>
        <taxon>Babesia</taxon>
    </lineage>
</organism>
<dbReference type="GO" id="GO:0003676">
    <property type="term" value="F:nucleic acid binding"/>
    <property type="evidence" value="ECO:0007669"/>
    <property type="project" value="InterPro"/>
</dbReference>
<protein>
    <recommendedName>
        <fullName evidence="4">3'-5' exonuclease domain-containing protein</fullName>
    </recommendedName>
</protein>